<dbReference type="EMBL" id="JBEUWX010000002">
    <property type="protein sequence ID" value="MFA9949808.1"/>
    <property type="molecule type" value="Genomic_DNA"/>
</dbReference>
<sequence length="123" mass="13793">MANDNKISWRSRGVQMARERGWSGRFFTLNCWQMLGLVVYALLFPLSQKLGGRFADIGLFVTFPFIPVGYVIGGLFAQLLATSKAFLPGMVAGIFFQAWLLLIHVLGGKRCEKAEDPPLIDRR</sequence>
<evidence type="ECO:0000313" key="2">
    <source>
        <dbReference type="EMBL" id="MFA9949808.1"/>
    </source>
</evidence>
<gene>
    <name evidence="2" type="ORF">ABCS64_05605</name>
</gene>
<dbReference type="RefSeq" id="WP_418890915.1">
    <property type="nucleotide sequence ID" value="NZ_JBEUWX010000002.1"/>
</dbReference>
<keyword evidence="3" id="KW-1185">Reference proteome</keyword>
<proteinExistence type="predicted"/>
<keyword evidence="1" id="KW-0472">Membrane</keyword>
<feature type="transmembrane region" description="Helical" evidence="1">
    <location>
        <begin position="58"/>
        <end position="80"/>
    </location>
</feature>
<keyword evidence="1" id="KW-1133">Transmembrane helix</keyword>
<name>A0ABV4UDU6_9RHOO</name>
<evidence type="ECO:0000256" key="1">
    <source>
        <dbReference type="SAM" id="Phobius"/>
    </source>
</evidence>
<organism evidence="2 3">
    <name type="scientific">Dentiradicibacter hellwigii</name>
    <dbReference type="NCBI Taxonomy" id="3149053"/>
    <lineage>
        <taxon>Bacteria</taxon>
        <taxon>Pseudomonadati</taxon>
        <taxon>Pseudomonadota</taxon>
        <taxon>Betaproteobacteria</taxon>
        <taxon>Rhodocyclales</taxon>
        <taxon>Rhodocyclaceae</taxon>
        <taxon>Dentiradicibacter</taxon>
    </lineage>
</organism>
<dbReference type="Proteomes" id="UP001574673">
    <property type="component" value="Unassembled WGS sequence"/>
</dbReference>
<protein>
    <submittedName>
        <fullName evidence="2">Uncharacterized protein</fullName>
    </submittedName>
</protein>
<reference evidence="3" key="1">
    <citation type="submission" date="2024-06" db="EMBL/GenBank/DDBJ databases">
        <title>Radixoralia hellwigii gen. nov., sp nov., isolated from a root canal in the human oral cavity.</title>
        <authorList>
            <person name="Bartsch S."/>
            <person name="Wittmer A."/>
            <person name="Schulz A.-K."/>
            <person name="Neumann-Schaal M."/>
            <person name="Wolf J."/>
            <person name="Gronow S."/>
            <person name="Tennert C."/>
            <person name="Haecker G."/>
            <person name="Cieplik F."/>
            <person name="Al-Ahmad A."/>
        </authorList>
    </citation>
    <scope>NUCLEOTIDE SEQUENCE [LARGE SCALE GENOMIC DNA]</scope>
    <source>
        <strain evidence="3">Wk13</strain>
    </source>
</reference>
<keyword evidence="1" id="KW-0812">Transmembrane</keyword>
<comment type="caution">
    <text evidence="2">The sequence shown here is derived from an EMBL/GenBank/DDBJ whole genome shotgun (WGS) entry which is preliminary data.</text>
</comment>
<feature type="transmembrane region" description="Helical" evidence="1">
    <location>
        <begin position="86"/>
        <end position="106"/>
    </location>
</feature>
<accession>A0ABV4UDU6</accession>
<feature type="transmembrane region" description="Helical" evidence="1">
    <location>
        <begin position="26"/>
        <end position="46"/>
    </location>
</feature>
<evidence type="ECO:0000313" key="3">
    <source>
        <dbReference type="Proteomes" id="UP001574673"/>
    </source>
</evidence>